<evidence type="ECO:0000256" key="7">
    <source>
        <dbReference type="ARBA" id="ARBA00048539"/>
    </source>
</evidence>
<keyword evidence="5 8" id="KW-0547">Nucleotide-binding</keyword>
<dbReference type="NCBIfam" id="TIGR02433">
    <property type="entry name" value="lysidine_TilS_C"/>
    <property type="match status" value="1"/>
</dbReference>
<dbReference type="PANTHER" id="PTHR43033:SF1">
    <property type="entry name" value="TRNA(ILE)-LYSIDINE SYNTHASE-RELATED"/>
    <property type="match status" value="1"/>
</dbReference>
<evidence type="ECO:0000256" key="3">
    <source>
        <dbReference type="ARBA" id="ARBA00022598"/>
    </source>
</evidence>
<comment type="similarity">
    <text evidence="8">Belongs to the tRNA(Ile)-lysidine synthase family.</text>
</comment>
<organism evidence="10 11">
    <name type="scientific">Enterovibrio qingdaonensis</name>
    <dbReference type="NCBI Taxonomy" id="2899818"/>
    <lineage>
        <taxon>Bacteria</taxon>
        <taxon>Pseudomonadati</taxon>
        <taxon>Pseudomonadota</taxon>
        <taxon>Gammaproteobacteria</taxon>
        <taxon>Vibrionales</taxon>
        <taxon>Vibrionaceae</taxon>
        <taxon>Enterovibrio</taxon>
    </lineage>
</organism>
<dbReference type="EMBL" id="JAJUBB010000023">
    <property type="protein sequence ID" value="MDD1783747.1"/>
    <property type="molecule type" value="Genomic_DNA"/>
</dbReference>
<evidence type="ECO:0000256" key="2">
    <source>
        <dbReference type="ARBA" id="ARBA00022490"/>
    </source>
</evidence>
<dbReference type="Pfam" id="PF09179">
    <property type="entry name" value="TilS"/>
    <property type="match status" value="1"/>
</dbReference>
<protein>
    <recommendedName>
        <fullName evidence="8">tRNA(Ile)-lysidine synthase</fullName>
        <ecNumber evidence="8">6.3.4.19</ecNumber>
    </recommendedName>
    <alternativeName>
        <fullName evidence="8">tRNA(Ile)-2-lysyl-cytidine synthase</fullName>
    </alternativeName>
    <alternativeName>
        <fullName evidence="8">tRNA(Ile)-lysidine synthetase</fullName>
    </alternativeName>
</protein>
<evidence type="ECO:0000256" key="5">
    <source>
        <dbReference type="ARBA" id="ARBA00022741"/>
    </source>
</evidence>
<dbReference type="HAMAP" id="MF_01161">
    <property type="entry name" value="tRNA_Ile_lys_synt"/>
    <property type="match status" value="1"/>
</dbReference>
<accession>A0ABT5QRX9</accession>
<dbReference type="Proteomes" id="UP001149821">
    <property type="component" value="Unassembled WGS sequence"/>
</dbReference>
<dbReference type="InterPro" id="IPR012795">
    <property type="entry name" value="tRNA_Ile_lys_synt_N"/>
</dbReference>
<evidence type="ECO:0000256" key="8">
    <source>
        <dbReference type="HAMAP-Rule" id="MF_01161"/>
    </source>
</evidence>
<comment type="subcellular location">
    <subcellularLocation>
        <location evidence="1 8">Cytoplasm</location>
    </subcellularLocation>
</comment>
<dbReference type="Pfam" id="PF01171">
    <property type="entry name" value="ATP_bind_3"/>
    <property type="match status" value="1"/>
</dbReference>
<proteinExistence type="inferred from homology"/>
<dbReference type="Pfam" id="PF11734">
    <property type="entry name" value="TilS_C"/>
    <property type="match status" value="1"/>
</dbReference>
<dbReference type="RefSeq" id="WP_274144840.1">
    <property type="nucleotide sequence ID" value="NZ_JAJUBB010000023.1"/>
</dbReference>
<dbReference type="Gene3D" id="1.20.59.20">
    <property type="match status" value="1"/>
</dbReference>
<evidence type="ECO:0000256" key="6">
    <source>
        <dbReference type="ARBA" id="ARBA00022840"/>
    </source>
</evidence>
<comment type="domain">
    <text evidence="8">The N-terminal region contains the highly conserved SGGXDS motif, predicted to be a P-loop motif involved in ATP binding.</text>
</comment>
<evidence type="ECO:0000259" key="9">
    <source>
        <dbReference type="SMART" id="SM00977"/>
    </source>
</evidence>
<dbReference type="SUPFAM" id="SSF56037">
    <property type="entry name" value="PheT/TilS domain"/>
    <property type="match status" value="1"/>
</dbReference>
<dbReference type="InterPro" id="IPR012094">
    <property type="entry name" value="tRNA_Ile_lys_synt"/>
</dbReference>
<sequence length="442" mass="49660">MLFPLFEKSLCVHTASPRQIVLAFSGGVDSRVMLDLLAQYRNKHPQHRYLAIHIHHGLSGNADVWLAQCEGWAKAVEIPFKGIRVSLDSQGESLEKVAREARYKAIVSNVEPGALILAAQHADDQAETFLLALKRGSGPAGLASMPALREMGHAQLLRPLLSASRDQIESYASDKELSWVEDESNRDNRFDRNFIRNEWLPSAKARWPGITKAINRTAQLCAEQEALLDILLKDFDQDVVNSNGSLSIERLTQLETAIQTAVVRRWFKRQTASVPSLAQLREVFSGVIDAAEDANPKLKIGQWWVHRHGAAIYIVKPTSDVTYWVQEVDLDVTCKLPDGLGIIYLSTVISGSGQRLRAPEKDEVVRVQFNPEGLLAHPIGRQGKRKLKKLFQEYRVPTWERRRTPLVFYGKQLVAVAGLFVCEGFEGQECELLWNKFHALDA</sequence>
<evidence type="ECO:0000256" key="1">
    <source>
        <dbReference type="ARBA" id="ARBA00004496"/>
    </source>
</evidence>
<name>A0ABT5QRX9_9GAMM</name>
<gene>
    <name evidence="8 10" type="primary">tilS</name>
    <name evidence="10" type="ORF">LRP49_21445</name>
</gene>
<dbReference type="Gene3D" id="3.40.50.620">
    <property type="entry name" value="HUPs"/>
    <property type="match status" value="1"/>
</dbReference>
<dbReference type="InterPro" id="IPR014729">
    <property type="entry name" value="Rossmann-like_a/b/a_fold"/>
</dbReference>
<dbReference type="InterPro" id="IPR012796">
    <property type="entry name" value="Lysidine-tRNA-synth_C"/>
</dbReference>
<comment type="caution">
    <text evidence="10">The sequence shown here is derived from an EMBL/GenBank/DDBJ whole genome shotgun (WGS) entry which is preliminary data.</text>
</comment>
<keyword evidence="4 8" id="KW-0819">tRNA processing</keyword>
<feature type="domain" description="Lysidine-tRNA(Ile) synthetase C-terminal" evidence="9">
    <location>
        <begin position="365"/>
        <end position="434"/>
    </location>
</feature>
<keyword evidence="3 8" id="KW-0436">Ligase</keyword>
<keyword evidence="6 8" id="KW-0067">ATP-binding</keyword>
<dbReference type="NCBIfam" id="TIGR02432">
    <property type="entry name" value="lysidine_TilS_N"/>
    <property type="match status" value="1"/>
</dbReference>
<comment type="catalytic activity">
    <reaction evidence="7 8">
        <text>cytidine(34) in tRNA(Ile2) + L-lysine + ATP = lysidine(34) in tRNA(Ile2) + AMP + diphosphate + H(+)</text>
        <dbReference type="Rhea" id="RHEA:43744"/>
        <dbReference type="Rhea" id="RHEA-COMP:10625"/>
        <dbReference type="Rhea" id="RHEA-COMP:10670"/>
        <dbReference type="ChEBI" id="CHEBI:15378"/>
        <dbReference type="ChEBI" id="CHEBI:30616"/>
        <dbReference type="ChEBI" id="CHEBI:32551"/>
        <dbReference type="ChEBI" id="CHEBI:33019"/>
        <dbReference type="ChEBI" id="CHEBI:82748"/>
        <dbReference type="ChEBI" id="CHEBI:83665"/>
        <dbReference type="ChEBI" id="CHEBI:456215"/>
        <dbReference type="EC" id="6.3.4.19"/>
    </reaction>
</comment>
<evidence type="ECO:0000313" key="10">
    <source>
        <dbReference type="EMBL" id="MDD1783747.1"/>
    </source>
</evidence>
<dbReference type="InterPro" id="IPR011063">
    <property type="entry name" value="TilS/TtcA_N"/>
</dbReference>
<dbReference type="GO" id="GO:0032267">
    <property type="term" value="F:tRNA(Ile)-lysidine synthase activity"/>
    <property type="evidence" value="ECO:0007669"/>
    <property type="project" value="UniProtKB-EC"/>
</dbReference>
<dbReference type="SUPFAM" id="SSF52402">
    <property type="entry name" value="Adenine nucleotide alpha hydrolases-like"/>
    <property type="match status" value="1"/>
</dbReference>
<reference evidence="10" key="1">
    <citation type="submission" date="2021-12" db="EMBL/GenBank/DDBJ databases">
        <title>Enterovibrio ZSDZ35 sp. nov. and Enterovibrio ZSDZ42 sp. nov., isolated from coastal seawater in Qingdao.</title>
        <authorList>
            <person name="Zhang P."/>
        </authorList>
    </citation>
    <scope>NUCLEOTIDE SEQUENCE</scope>
    <source>
        <strain evidence="10">ZSDZ35</strain>
    </source>
</reference>
<evidence type="ECO:0000256" key="4">
    <source>
        <dbReference type="ARBA" id="ARBA00022694"/>
    </source>
</evidence>
<keyword evidence="11" id="KW-1185">Reference proteome</keyword>
<dbReference type="SMART" id="SM00977">
    <property type="entry name" value="TilS_C"/>
    <property type="match status" value="1"/>
</dbReference>
<dbReference type="PANTHER" id="PTHR43033">
    <property type="entry name" value="TRNA(ILE)-LYSIDINE SYNTHASE-RELATED"/>
    <property type="match status" value="1"/>
</dbReference>
<keyword evidence="2 8" id="KW-0963">Cytoplasm</keyword>
<dbReference type="EC" id="6.3.4.19" evidence="8"/>
<dbReference type="SUPFAM" id="SSF82829">
    <property type="entry name" value="MesJ substrate recognition domain-like"/>
    <property type="match status" value="1"/>
</dbReference>
<dbReference type="InterPro" id="IPR015262">
    <property type="entry name" value="tRNA_Ile_lys_synt_subst-bd"/>
</dbReference>
<evidence type="ECO:0000313" key="11">
    <source>
        <dbReference type="Proteomes" id="UP001149821"/>
    </source>
</evidence>
<comment type="function">
    <text evidence="8">Ligates lysine onto the cytidine present at position 34 of the AUA codon-specific tRNA(Ile) that contains the anticodon CAU, in an ATP-dependent manner. Cytidine is converted to lysidine, thus changing the amino acid specificity of the tRNA from methionine to isoleucine.</text>
</comment>
<dbReference type="CDD" id="cd01992">
    <property type="entry name" value="TilS_N"/>
    <property type="match status" value="1"/>
</dbReference>
<feature type="binding site" evidence="8">
    <location>
        <begin position="25"/>
        <end position="30"/>
    </location>
    <ligand>
        <name>ATP</name>
        <dbReference type="ChEBI" id="CHEBI:30616"/>
    </ligand>
</feature>